<evidence type="ECO:0000313" key="8">
    <source>
        <dbReference type="Proteomes" id="UP001203880"/>
    </source>
</evidence>
<evidence type="ECO:0000256" key="2">
    <source>
        <dbReference type="ARBA" id="ARBA00023136"/>
    </source>
</evidence>
<comment type="caution">
    <text evidence="7">The sequence shown here is derived from an EMBL/GenBank/DDBJ whole genome shotgun (WGS) entry which is preliminary data.</text>
</comment>
<feature type="chain" id="PRO_5046900026" evidence="5">
    <location>
        <begin position="19"/>
        <end position="304"/>
    </location>
</feature>
<dbReference type="Pfam" id="PF00691">
    <property type="entry name" value="OmpA"/>
    <property type="match status" value="1"/>
</dbReference>
<evidence type="ECO:0000313" key="7">
    <source>
        <dbReference type="EMBL" id="MCL6282337.1"/>
    </source>
</evidence>
<feature type="signal peptide" evidence="5">
    <location>
        <begin position="1"/>
        <end position="18"/>
    </location>
</feature>
<organism evidence="7 8">
    <name type="scientific">Ruegeria spongiae</name>
    <dbReference type="NCBI Taxonomy" id="2942209"/>
    <lineage>
        <taxon>Bacteria</taxon>
        <taxon>Pseudomonadati</taxon>
        <taxon>Pseudomonadota</taxon>
        <taxon>Alphaproteobacteria</taxon>
        <taxon>Rhodobacterales</taxon>
        <taxon>Roseobacteraceae</taxon>
        <taxon>Ruegeria</taxon>
    </lineage>
</organism>
<evidence type="ECO:0000256" key="3">
    <source>
        <dbReference type="ARBA" id="ARBA00023237"/>
    </source>
</evidence>
<feature type="domain" description="OmpA-like" evidence="6">
    <location>
        <begin position="187"/>
        <end position="304"/>
    </location>
</feature>
<reference evidence="7" key="1">
    <citation type="submission" date="2022-05" db="EMBL/GenBank/DDBJ databases">
        <authorList>
            <person name="Park J.-S."/>
        </authorList>
    </citation>
    <scope>NUCLEOTIDE SEQUENCE</scope>
    <source>
        <strain evidence="7">2012CJ41-6</strain>
    </source>
</reference>
<dbReference type="InterPro" id="IPR036737">
    <property type="entry name" value="OmpA-like_sf"/>
</dbReference>
<dbReference type="SUPFAM" id="SSF103088">
    <property type="entry name" value="OmpA-like"/>
    <property type="match status" value="1"/>
</dbReference>
<evidence type="ECO:0000259" key="6">
    <source>
        <dbReference type="PROSITE" id="PS51123"/>
    </source>
</evidence>
<evidence type="ECO:0000256" key="5">
    <source>
        <dbReference type="SAM" id="SignalP"/>
    </source>
</evidence>
<name>A0ABT0PXT7_9RHOB</name>
<keyword evidence="2 4" id="KW-0472">Membrane</keyword>
<dbReference type="PANTHER" id="PTHR30329:SF21">
    <property type="entry name" value="LIPOPROTEIN YIAD-RELATED"/>
    <property type="match status" value="1"/>
</dbReference>
<proteinExistence type="predicted"/>
<dbReference type="PANTHER" id="PTHR30329">
    <property type="entry name" value="STATOR ELEMENT OF FLAGELLAR MOTOR COMPLEX"/>
    <property type="match status" value="1"/>
</dbReference>
<evidence type="ECO:0000256" key="1">
    <source>
        <dbReference type="ARBA" id="ARBA00004442"/>
    </source>
</evidence>
<comment type="subcellular location">
    <subcellularLocation>
        <location evidence="1">Cell outer membrane</location>
    </subcellularLocation>
</comment>
<dbReference type="CDD" id="cd07185">
    <property type="entry name" value="OmpA_C-like"/>
    <property type="match status" value="1"/>
</dbReference>
<sequence length="304" mass="32796">MNLRALFLCLCAATAAQAQVPILPDEAHQVTERIDLLDSYDLPVGVISDGVLPVRGFEGRVDRRAWRLTGYSGSTLQVIDPIRAQLIQAGYEIVLDCVARTCGGFDFRFATEVIPAPDMYVTLEDFRFLSAIRKDEAISVLVSRTRADAYVQVVSVTPAGRPRPAPEDAVSLPETEPQAQPDLISTLTQTGHAVLSDLEFATGSSTLSAGSYASLAALAEAMQRAPEMRVAIVGHTDTVGQLNSNIALSKRRAEAVRDRLLGDHGIAPGRVDAEGMGYLSPLTTNLTPEGRETNRRVVVMLLQP</sequence>
<dbReference type="RefSeq" id="WP_249706459.1">
    <property type="nucleotide sequence ID" value="NZ_JAMFMB010000002.1"/>
</dbReference>
<protein>
    <submittedName>
        <fullName evidence="7">OmpA family protein</fullName>
    </submittedName>
</protein>
<keyword evidence="3" id="KW-0998">Cell outer membrane</keyword>
<dbReference type="InterPro" id="IPR006664">
    <property type="entry name" value="OMP_bac"/>
</dbReference>
<dbReference type="PRINTS" id="PR01021">
    <property type="entry name" value="OMPADOMAIN"/>
</dbReference>
<dbReference type="Proteomes" id="UP001203880">
    <property type="component" value="Unassembled WGS sequence"/>
</dbReference>
<evidence type="ECO:0000256" key="4">
    <source>
        <dbReference type="PROSITE-ProRule" id="PRU00473"/>
    </source>
</evidence>
<dbReference type="InterPro" id="IPR006665">
    <property type="entry name" value="OmpA-like"/>
</dbReference>
<accession>A0ABT0PXT7</accession>
<dbReference type="InterPro" id="IPR050330">
    <property type="entry name" value="Bact_OuterMem_StrucFunc"/>
</dbReference>
<dbReference type="EMBL" id="JAMFMB010000002">
    <property type="protein sequence ID" value="MCL6282337.1"/>
    <property type="molecule type" value="Genomic_DNA"/>
</dbReference>
<keyword evidence="8" id="KW-1185">Reference proteome</keyword>
<dbReference type="PROSITE" id="PS51123">
    <property type="entry name" value="OMPA_2"/>
    <property type="match status" value="1"/>
</dbReference>
<keyword evidence="5" id="KW-0732">Signal</keyword>
<dbReference type="Gene3D" id="3.30.1330.60">
    <property type="entry name" value="OmpA-like domain"/>
    <property type="match status" value="1"/>
</dbReference>
<gene>
    <name evidence="7" type="ORF">M3P21_02250</name>
</gene>